<sequence>MNILLPPKTIVKPSDVSITGVQTDLNVAVDNLNVAVVFEQHEAINLVYVDMDKEATKEWTPEEIENKRFQLKWKETRCRMEVYNVIRKFLPPLPPGFKGLPKVEPKALTTATEERVRPEDMVDGGHLEETKDEPEKPEEQPETEGKYLKTEENPPNREPEEKPETEGKYLKTEENPPNQHESATIQENGGKQGNEDAKV</sequence>
<reference evidence="2" key="1">
    <citation type="submission" date="2022-11" db="UniProtKB">
        <authorList>
            <consortium name="WormBaseParasite"/>
        </authorList>
    </citation>
    <scope>IDENTIFICATION</scope>
</reference>
<dbReference type="WBParaSite" id="JU765_v2.g15545.t1">
    <property type="protein sequence ID" value="JU765_v2.g15545.t1"/>
    <property type="gene ID" value="JU765_v2.g15545"/>
</dbReference>
<accession>A0AC34QEM3</accession>
<proteinExistence type="predicted"/>
<evidence type="ECO:0000313" key="1">
    <source>
        <dbReference type="Proteomes" id="UP000887576"/>
    </source>
</evidence>
<organism evidence="1 2">
    <name type="scientific">Panagrolaimus sp. JU765</name>
    <dbReference type="NCBI Taxonomy" id="591449"/>
    <lineage>
        <taxon>Eukaryota</taxon>
        <taxon>Metazoa</taxon>
        <taxon>Ecdysozoa</taxon>
        <taxon>Nematoda</taxon>
        <taxon>Chromadorea</taxon>
        <taxon>Rhabditida</taxon>
        <taxon>Tylenchina</taxon>
        <taxon>Panagrolaimomorpha</taxon>
        <taxon>Panagrolaimoidea</taxon>
        <taxon>Panagrolaimidae</taxon>
        <taxon>Panagrolaimus</taxon>
    </lineage>
</organism>
<dbReference type="Proteomes" id="UP000887576">
    <property type="component" value="Unplaced"/>
</dbReference>
<protein>
    <submittedName>
        <fullName evidence="2">Uncharacterized protein</fullName>
    </submittedName>
</protein>
<evidence type="ECO:0000313" key="2">
    <source>
        <dbReference type="WBParaSite" id="JU765_v2.g15545.t1"/>
    </source>
</evidence>
<name>A0AC34QEM3_9BILA</name>